<evidence type="ECO:0000256" key="6">
    <source>
        <dbReference type="ARBA" id="ARBA00022679"/>
    </source>
</evidence>
<keyword evidence="4" id="KW-0963">Cytoplasm</keyword>
<evidence type="ECO:0000256" key="1">
    <source>
        <dbReference type="ARBA" id="ARBA00004496"/>
    </source>
</evidence>
<keyword evidence="5 9" id="KW-0489">Methyltransferase</keyword>
<proteinExistence type="inferred from homology"/>
<evidence type="ECO:0000256" key="3">
    <source>
        <dbReference type="ARBA" id="ARBA00011890"/>
    </source>
</evidence>
<dbReference type="OrthoDB" id="73890at2759"/>
<dbReference type="PANTHER" id="PTHR11579:SF0">
    <property type="entry name" value="PROTEIN-L-ISOASPARTATE(D-ASPARTATE) O-METHYLTRANSFERASE"/>
    <property type="match status" value="1"/>
</dbReference>
<evidence type="ECO:0000256" key="8">
    <source>
        <dbReference type="ARBA" id="ARBA00029295"/>
    </source>
</evidence>
<dbReference type="SUPFAM" id="SSF53335">
    <property type="entry name" value="S-adenosyl-L-methionine-dependent methyltransferases"/>
    <property type="match status" value="1"/>
</dbReference>
<comment type="subcellular location">
    <subcellularLocation>
        <location evidence="1">Cytoplasm</location>
    </subcellularLocation>
</comment>
<dbReference type="STRING" id="1764295.A0A5B8MPY7"/>
<dbReference type="CDD" id="cd02440">
    <property type="entry name" value="AdoMet_MTases"/>
    <property type="match status" value="1"/>
</dbReference>
<gene>
    <name evidence="9" type="ORF">A3770_08p50640</name>
</gene>
<dbReference type="EC" id="2.1.1.77" evidence="3"/>
<evidence type="ECO:0000256" key="7">
    <source>
        <dbReference type="ARBA" id="ARBA00022691"/>
    </source>
</evidence>
<name>A0A5B8MPY7_9CHLO</name>
<accession>A0A5B8MPY7</accession>
<dbReference type="NCBIfam" id="TIGR00080">
    <property type="entry name" value="pimt"/>
    <property type="match status" value="1"/>
</dbReference>
<dbReference type="PANTHER" id="PTHR11579">
    <property type="entry name" value="PROTEIN-L-ISOASPARTATE O-METHYLTRANSFERASE"/>
    <property type="match status" value="1"/>
</dbReference>
<keyword evidence="6 9" id="KW-0808">Transferase</keyword>
<organism evidence="9 10">
    <name type="scientific">Chloropicon primus</name>
    <dbReference type="NCBI Taxonomy" id="1764295"/>
    <lineage>
        <taxon>Eukaryota</taxon>
        <taxon>Viridiplantae</taxon>
        <taxon>Chlorophyta</taxon>
        <taxon>Chloropicophyceae</taxon>
        <taxon>Chloropicales</taxon>
        <taxon>Chloropicaceae</taxon>
        <taxon>Chloropicon</taxon>
    </lineage>
</organism>
<dbReference type="EMBL" id="CP031041">
    <property type="protein sequence ID" value="QDZ22546.1"/>
    <property type="molecule type" value="Genomic_DNA"/>
</dbReference>
<sequence length="240" mass="25456">MSWRSHGKDNASLVEALRGNEILRSASVANAMLLVDRGLYCTKDGGRAYVDAPQAIGAAATISAPHMHAYCLELMRDHLKPGARCLDVGSGSGYLTAIMAHMVDGGGVGGRRGKATGIEHIPELVEESRRNARRDPKTAPLLESGALELLVGDGRLGHAVGGPYDCIHVGAAASEVPAALTEQLAEGGRLVVPVGQEGETQNLCVIDRKGDGSLATEEVMRVVYVPLCSKSHQLDKRRWM</sequence>
<comment type="similarity">
    <text evidence="2">Belongs to the methyltransferase superfamily. L-isoaspartyl/D-aspartyl protein methyltransferase family.</text>
</comment>
<keyword evidence="7" id="KW-0949">S-adenosyl-L-methionine</keyword>
<keyword evidence="10" id="KW-1185">Reference proteome</keyword>
<dbReference type="InterPro" id="IPR000682">
    <property type="entry name" value="PCMT"/>
</dbReference>
<dbReference type="GO" id="GO:0032259">
    <property type="term" value="P:methylation"/>
    <property type="evidence" value="ECO:0007669"/>
    <property type="project" value="UniProtKB-KW"/>
</dbReference>
<dbReference type="Pfam" id="PF01135">
    <property type="entry name" value="PCMT"/>
    <property type="match status" value="1"/>
</dbReference>
<reference evidence="9 10" key="1">
    <citation type="submission" date="2018-07" db="EMBL/GenBank/DDBJ databases">
        <title>The complete nuclear genome of the prasinophyte Chloropicon primus (CCMP1205).</title>
        <authorList>
            <person name="Pombert J.-F."/>
            <person name="Otis C."/>
            <person name="Turmel M."/>
            <person name="Lemieux C."/>
        </authorList>
    </citation>
    <scope>NUCLEOTIDE SEQUENCE [LARGE SCALE GENOMIC DNA]</scope>
    <source>
        <strain evidence="9 10">CCMP1205</strain>
    </source>
</reference>
<evidence type="ECO:0000256" key="5">
    <source>
        <dbReference type="ARBA" id="ARBA00022603"/>
    </source>
</evidence>
<dbReference type="GO" id="GO:0004719">
    <property type="term" value="F:protein-L-isoaspartate (D-aspartate) O-methyltransferase activity"/>
    <property type="evidence" value="ECO:0007669"/>
    <property type="project" value="UniProtKB-EC"/>
</dbReference>
<comment type="catalytic activity">
    <reaction evidence="8">
        <text>[protein]-L-isoaspartate + S-adenosyl-L-methionine = [protein]-L-isoaspartate alpha-methyl ester + S-adenosyl-L-homocysteine</text>
        <dbReference type="Rhea" id="RHEA:12705"/>
        <dbReference type="Rhea" id="RHEA-COMP:12143"/>
        <dbReference type="Rhea" id="RHEA-COMP:12144"/>
        <dbReference type="ChEBI" id="CHEBI:57856"/>
        <dbReference type="ChEBI" id="CHEBI:59789"/>
        <dbReference type="ChEBI" id="CHEBI:90596"/>
        <dbReference type="ChEBI" id="CHEBI:90598"/>
        <dbReference type="EC" id="2.1.1.77"/>
    </reaction>
</comment>
<dbReference type="Proteomes" id="UP000316726">
    <property type="component" value="Chromosome 8"/>
</dbReference>
<dbReference type="FunFam" id="3.40.50.150:FF:000027">
    <property type="entry name" value="Protein-L-isoaspartate O-methyltransferase"/>
    <property type="match status" value="1"/>
</dbReference>
<dbReference type="InterPro" id="IPR029063">
    <property type="entry name" value="SAM-dependent_MTases_sf"/>
</dbReference>
<evidence type="ECO:0000313" key="10">
    <source>
        <dbReference type="Proteomes" id="UP000316726"/>
    </source>
</evidence>
<dbReference type="GO" id="GO:0030091">
    <property type="term" value="P:protein repair"/>
    <property type="evidence" value="ECO:0007669"/>
    <property type="project" value="UniProtKB-ARBA"/>
</dbReference>
<evidence type="ECO:0000256" key="4">
    <source>
        <dbReference type="ARBA" id="ARBA00022490"/>
    </source>
</evidence>
<protein>
    <recommendedName>
        <fullName evidence="3">protein-L-isoaspartate(D-aspartate) O-methyltransferase</fullName>
        <ecNumber evidence="3">2.1.1.77</ecNumber>
    </recommendedName>
</protein>
<dbReference type="GO" id="GO:0005737">
    <property type="term" value="C:cytoplasm"/>
    <property type="evidence" value="ECO:0007669"/>
    <property type="project" value="UniProtKB-SubCell"/>
</dbReference>
<evidence type="ECO:0000313" key="9">
    <source>
        <dbReference type="EMBL" id="QDZ22546.1"/>
    </source>
</evidence>
<dbReference type="AlphaFoldDB" id="A0A5B8MPY7"/>
<evidence type="ECO:0000256" key="2">
    <source>
        <dbReference type="ARBA" id="ARBA00005369"/>
    </source>
</evidence>
<dbReference type="Gene3D" id="3.40.50.150">
    <property type="entry name" value="Vaccinia Virus protein VP39"/>
    <property type="match status" value="1"/>
</dbReference>